<name>A0A158CF02_9BURK</name>
<evidence type="ECO:0000259" key="3">
    <source>
        <dbReference type="Pfam" id="PF05532"/>
    </source>
</evidence>
<dbReference type="RefSeq" id="WP_061163095.1">
    <property type="nucleotide sequence ID" value="NZ_FCOI02000022.1"/>
</dbReference>
<dbReference type="Proteomes" id="UP000054624">
    <property type="component" value="Unassembled WGS sequence"/>
</dbReference>
<dbReference type="AlphaFoldDB" id="A0A158CF02"/>
<accession>A0A158CF02</accession>
<gene>
    <name evidence="4" type="ORF">AWB76_05394</name>
</gene>
<proteinExistence type="inferred from homology"/>
<dbReference type="EMBL" id="FCOI02000022">
    <property type="protein sequence ID" value="SAK80097.1"/>
    <property type="molecule type" value="Genomic_DNA"/>
</dbReference>
<feature type="domain" description="CsbD-like" evidence="3">
    <location>
        <begin position="4"/>
        <end position="56"/>
    </location>
</feature>
<reference evidence="5" key="1">
    <citation type="submission" date="2016-01" db="EMBL/GenBank/DDBJ databases">
        <authorList>
            <person name="Peeters Charlotte."/>
        </authorList>
    </citation>
    <scope>NUCLEOTIDE SEQUENCE [LARGE SCALE GENOMIC DNA]</scope>
</reference>
<organism evidence="4 5">
    <name type="scientific">Caballeronia temeraria</name>
    <dbReference type="NCBI Taxonomy" id="1777137"/>
    <lineage>
        <taxon>Bacteria</taxon>
        <taxon>Pseudomonadati</taxon>
        <taxon>Pseudomonadota</taxon>
        <taxon>Betaproteobacteria</taxon>
        <taxon>Burkholderiales</taxon>
        <taxon>Burkholderiaceae</taxon>
        <taxon>Caballeronia</taxon>
    </lineage>
</organism>
<dbReference type="InterPro" id="IPR008462">
    <property type="entry name" value="CsbD"/>
</dbReference>
<feature type="region of interest" description="Disordered" evidence="2">
    <location>
        <begin position="32"/>
        <end position="62"/>
    </location>
</feature>
<evidence type="ECO:0000256" key="2">
    <source>
        <dbReference type="SAM" id="MobiDB-lite"/>
    </source>
</evidence>
<evidence type="ECO:0000313" key="5">
    <source>
        <dbReference type="Proteomes" id="UP000054624"/>
    </source>
</evidence>
<dbReference type="Gene3D" id="1.10.1470.10">
    <property type="entry name" value="YjbJ"/>
    <property type="match status" value="1"/>
</dbReference>
<dbReference type="STRING" id="1777137.AWB76_05394"/>
<dbReference type="OrthoDB" id="2189693at2"/>
<keyword evidence="5" id="KW-1185">Reference proteome</keyword>
<dbReference type="SUPFAM" id="SSF69047">
    <property type="entry name" value="Hypothetical protein YjbJ"/>
    <property type="match status" value="1"/>
</dbReference>
<dbReference type="InterPro" id="IPR036629">
    <property type="entry name" value="YjbJ_sf"/>
</dbReference>
<evidence type="ECO:0000313" key="4">
    <source>
        <dbReference type="EMBL" id="SAK80097.1"/>
    </source>
</evidence>
<feature type="compositionally biased region" description="Basic and acidic residues" evidence="2">
    <location>
        <begin position="48"/>
        <end position="62"/>
    </location>
</feature>
<evidence type="ECO:0000256" key="1">
    <source>
        <dbReference type="ARBA" id="ARBA00009129"/>
    </source>
</evidence>
<sequence length="62" mass="6537">MNKDQAEGVGKQIKGKINEGVGKVTGDKAQEVKGDMQQAAGKVQKGVGDAREDLKDSVKKNP</sequence>
<dbReference type="Pfam" id="PF05532">
    <property type="entry name" value="CsbD"/>
    <property type="match status" value="1"/>
</dbReference>
<comment type="similarity">
    <text evidence="1">Belongs to the UPF0337 (CsbD) family.</text>
</comment>
<protein>
    <submittedName>
        <fullName evidence="4">CsbD family protein</fullName>
    </submittedName>
</protein>